<dbReference type="PANTHER" id="PTHR10688:SF5">
    <property type="entry name" value="PWWP DOMAIN-CONTAINING PROTEIN 1-RELATED"/>
    <property type="match status" value="1"/>
</dbReference>
<dbReference type="GO" id="GO:0006355">
    <property type="term" value="P:regulation of DNA-templated transcription"/>
    <property type="evidence" value="ECO:0007669"/>
    <property type="project" value="UniProtKB-ARBA"/>
</dbReference>
<dbReference type="OrthoDB" id="62853at2759"/>
<dbReference type="AlphaFoldDB" id="A0A2G5F0L2"/>
<feature type="compositionally biased region" description="Basic and acidic residues" evidence="5">
    <location>
        <begin position="543"/>
        <end position="556"/>
    </location>
</feature>
<feature type="domain" description="PWWP" evidence="6">
    <location>
        <begin position="176"/>
        <end position="237"/>
    </location>
</feature>
<evidence type="ECO:0000256" key="2">
    <source>
        <dbReference type="ARBA" id="ARBA00023163"/>
    </source>
</evidence>
<keyword evidence="3" id="KW-0539">Nucleus</keyword>
<dbReference type="Proteomes" id="UP000230069">
    <property type="component" value="Unassembled WGS sequence"/>
</dbReference>
<dbReference type="Gene3D" id="2.30.30.140">
    <property type="match status" value="1"/>
</dbReference>
<proteinExistence type="inferred from homology"/>
<dbReference type="GO" id="GO:0035098">
    <property type="term" value="C:ESC/E(Z) complex"/>
    <property type="evidence" value="ECO:0007669"/>
    <property type="project" value="UniProtKB-ARBA"/>
</dbReference>
<evidence type="ECO:0000313" key="8">
    <source>
        <dbReference type="Proteomes" id="UP000230069"/>
    </source>
</evidence>
<feature type="region of interest" description="Disordered" evidence="5">
    <location>
        <begin position="518"/>
        <end position="618"/>
    </location>
</feature>
<keyword evidence="2" id="KW-0804">Transcription</keyword>
<accession>A0A2G5F0L2</accession>
<dbReference type="SUPFAM" id="SSF63748">
    <property type="entry name" value="Tudor/PWWP/MBT"/>
    <property type="match status" value="1"/>
</dbReference>
<reference evidence="7 8" key="1">
    <citation type="submission" date="2017-09" db="EMBL/GenBank/DDBJ databases">
        <title>WGS assembly of Aquilegia coerulea Goldsmith.</title>
        <authorList>
            <person name="Hodges S."/>
            <person name="Kramer E."/>
            <person name="Nordborg M."/>
            <person name="Tomkins J."/>
            <person name="Borevitz J."/>
            <person name="Derieg N."/>
            <person name="Yan J."/>
            <person name="Mihaltcheva S."/>
            <person name="Hayes R.D."/>
            <person name="Rokhsar D."/>
        </authorList>
    </citation>
    <scope>NUCLEOTIDE SEQUENCE [LARGE SCALE GENOMIC DNA]</scope>
    <source>
        <strain evidence="8">cv. Goldsmith</strain>
    </source>
</reference>
<evidence type="ECO:0000256" key="3">
    <source>
        <dbReference type="ARBA" id="ARBA00023242"/>
    </source>
</evidence>
<keyword evidence="8" id="KW-1185">Reference proteome</keyword>
<feature type="compositionally biased region" description="Basic and acidic residues" evidence="5">
    <location>
        <begin position="724"/>
        <end position="747"/>
    </location>
</feature>
<feature type="region of interest" description="Disordered" evidence="5">
    <location>
        <begin position="761"/>
        <end position="787"/>
    </location>
</feature>
<dbReference type="InterPro" id="IPR052657">
    <property type="entry name" value="PDP_family_Arabidopsis"/>
</dbReference>
<feature type="region of interest" description="Disordered" evidence="5">
    <location>
        <begin position="15"/>
        <end position="43"/>
    </location>
</feature>
<protein>
    <recommendedName>
        <fullName evidence="6">PWWP domain-containing protein</fullName>
    </recommendedName>
</protein>
<dbReference type="PANTHER" id="PTHR10688">
    <property type="entry name" value="PWWP DOMAIN-CONTAINING PROTEIN"/>
    <property type="match status" value="1"/>
</dbReference>
<dbReference type="CDD" id="cd05162">
    <property type="entry name" value="PWWP"/>
    <property type="match status" value="1"/>
</dbReference>
<dbReference type="STRING" id="218851.A0A2G5F0L2"/>
<name>A0A2G5F0L2_AQUCA</name>
<organism evidence="7 8">
    <name type="scientific">Aquilegia coerulea</name>
    <name type="common">Rocky mountain columbine</name>
    <dbReference type="NCBI Taxonomy" id="218851"/>
    <lineage>
        <taxon>Eukaryota</taxon>
        <taxon>Viridiplantae</taxon>
        <taxon>Streptophyta</taxon>
        <taxon>Embryophyta</taxon>
        <taxon>Tracheophyta</taxon>
        <taxon>Spermatophyta</taxon>
        <taxon>Magnoliopsida</taxon>
        <taxon>Ranunculales</taxon>
        <taxon>Ranunculaceae</taxon>
        <taxon>Thalictroideae</taxon>
        <taxon>Aquilegia</taxon>
    </lineage>
</organism>
<feature type="region of interest" description="Disordered" evidence="5">
    <location>
        <begin position="714"/>
        <end position="747"/>
    </location>
</feature>
<dbReference type="InParanoid" id="A0A2G5F0L2"/>
<feature type="region of interest" description="Disordered" evidence="5">
    <location>
        <begin position="418"/>
        <end position="462"/>
    </location>
</feature>
<evidence type="ECO:0000259" key="6">
    <source>
        <dbReference type="PROSITE" id="PS50812"/>
    </source>
</evidence>
<feature type="region of interest" description="Disordered" evidence="5">
    <location>
        <begin position="910"/>
        <end position="959"/>
    </location>
</feature>
<sequence>MLSVMMMNNTSDVVSTTVDLSKSPENLRVSDGDDESEKKMESKMKEELVRVDLEDRVEAWISDELHLSNENDDDVEMEDSIEEAKVLMEVDSKARVLDVRSEKEVRRGHGNNKGEKLTMMEGDLAKNSYGETDGDKRPPVGDFDSAYARADEGAAARMSEAFGSEAEKALSYGFEPGDMVWGKVKSHPWWPGHVFSEAFATPSVRRTKREGHVLVAFFGDSSYGWFDPAELISFVPNYAEKSRQTSSRSFLRAVEEAMDETSRRASLGLTCRCRNPYNFRPTTVRSYFAVDVVGYEPGAVYSVMQIKKARERFHPADALHFVQQLALMPMDFDRKNVESIQNKARILSFRRAAFEEFDETYAQAFGMQPATPNRDETTMLDQIAKIPVRAPLSGPMVIAEALGGKKSTKSTKVKEQLKKDKYLFKRREDSNEPKSNHTDASGGKPDMTGILHPSSKNLLPEAMGDFRGESLKFQDKFEDLEPQKHINSMTFEDPDPLLEGTSKKDILESVATPQLPMEAEAPGTVPQTSVDKVVKKTKARKRPAVDLDSEKSFVGEKKKHSQLGTNSEHSRKRLKPSKEEGVLRKSAGKSIGIGSPPSENSHLDLEPKNNGSSSISLSSDPASLLQNVDLGNIEVELPQVVNDMLALALDPFHGVEQNSAAIVLQVFLRFRSLVYQKSLVLPSASESDGLDFFVGKPSASTGVAEAPFNDDVRAMPPKHPKHFPRPDDPTKAGRKRSLSDRQEEMSAKRLKKINHLKSMAAEKKVGSQKIPEVQREQKDTNVSAPSKQIKLDSVKKPVLAARVAEPAMLVLKFPQKTSLPSPAELKARFGRFGPLDQSAMRVFWKTFTCRVVFQHKTHAQAAYKYAQKNALFGGVKVNYQLKDVGGQALPVTESVKWPANGPSDNVPQFRPTGGSILGPAPGPRPMTPLQRSQQSNNQLKSCLKRPPGDEVGSSVSVPKESPRVKFMLGGEESNRGEQLMVSVKKEQNNIGSSADGGASSLAMDVNSKNLQKVIPQTPPILPFPPRVQDMHETPLGHHMNVSHAHHSKVEPIDFKNYFYNPPTSATSPTVSTNNKKIDIAHQMLSLMMRCNDIVTDIRCSLGYVPYHPL</sequence>
<dbReference type="SMART" id="SM00293">
    <property type="entry name" value="PWWP"/>
    <property type="match status" value="1"/>
</dbReference>
<feature type="compositionally biased region" description="Basic and acidic residues" evidence="5">
    <location>
        <begin position="28"/>
        <end position="43"/>
    </location>
</feature>
<feature type="compositionally biased region" description="Basic and acidic residues" evidence="5">
    <location>
        <begin position="418"/>
        <end position="437"/>
    </location>
</feature>
<dbReference type="FunFam" id="2.30.30.140:FF:000115">
    <property type="entry name" value="Tudor/PWWP/MBT superfamily protein"/>
    <property type="match status" value="1"/>
</dbReference>
<keyword evidence="1" id="KW-0805">Transcription regulation</keyword>
<dbReference type="PROSITE" id="PS50812">
    <property type="entry name" value="PWWP"/>
    <property type="match status" value="1"/>
</dbReference>
<evidence type="ECO:0000256" key="1">
    <source>
        <dbReference type="ARBA" id="ARBA00023015"/>
    </source>
</evidence>
<dbReference type="GO" id="GO:2000028">
    <property type="term" value="P:regulation of photoperiodism, flowering"/>
    <property type="evidence" value="ECO:0007669"/>
    <property type="project" value="UniProtKB-ARBA"/>
</dbReference>
<evidence type="ECO:0000313" key="7">
    <source>
        <dbReference type="EMBL" id="PIA61516.1"/>
    </source>
</evidence>
<evidence type="ECO:0000256" key="5">
    <source>
        <dbReference type="SAM" id="MobiDB-lite"/>
    </source>
</evidence>
<dbReference type="Pfam" id="PF00855">
    <property type="entry name" value="PWWP"/>
    <property type="match status" value="1"/>
</dbReference>
<evidence type="ECO:0000256" key="4">
    <source>
        <dbReference type="ARBA" id="ARBA00060746"/>
    </source>
</evidence>
<dbReference type="FunCoup" id="A0A2G5F0L2">
    <property type="interactions" value="2382"/>
</dbReference>
<dbReference type="EMBL" id="KZ305020">
    <property type="protein sequence ID" value="PIA61516.1"/>
    <property type="molecule type" value="Genomic_DNA"/>
</dbReference>
<feature type="compositionally biased region" description="Polar residues" evidence="5">
    <location>
        <begin position="929"/>
        <end position="940"/>
    </location>
</feature>
<feature type="compositionally biased region" description="Polar residues" evidence="5">
    <location>
        <begin position="15"/>
        <end position="24"/>
    </location>
</feature>
<dbReference type="InterPro" id="IPR000313">
    <property type="entry name" value="PWWP_dom"/>
</dbReference>
<comment type="similarity">
    <text evidence="4">Belongs to the PDP family.</text>
</comment>
<gene>
    <name evidence="7" type="ORF">AQUCO_00300797v1</name>
</gene>